<evidence type="ECO:0000256" key="1">
    <source>
        <dbReference type="ARBA" id="ARBA00034127"/>
    </source>
</evidence>
<comment type="caution">
    <text evidence="3">The sequence shown here is derived from an EMBL/GenBank/DDBJ whole genome shotgun (WGS) entry which is preliminary data.</text>
</comment>
<sequence>MGTTNNKKKTLKNIKGLDKAHPYSRKASQMKRAILRTSTMSTKDSLRQEPKQRVVDKLLWFKEKADDVLTLDQLREVIEEYINRNMEEIMELKKNWRQGRPKPNRLDLLENLHSKEMQDFKLGFEVPDLTNKDVIDYYKVWKGDYNAISDIKIVRVKQTADSGENDSVMKDDQ</sequence>
<dbReference type="Pfam" id="PF11176">
    <property type="entry name" value="Tma16"/>
    <property type="match status" value="1"/>
</dbReference>
<dbReference type="EMBL" id="JADGKB010000007">
    <property type="protein sequence ID" value="KAJ3261188.1"/>
    <property type="molecule type" value="Genomic_DNA"/>
</dbReference>
<feature type="region of interest" description="Disordered" evidence="2">
    <location>
        <begin position="1"/>
        <end position="31"/>
    </location>
</feature>
<name>A0AAD5UNB9_9FUNG</name>
<dbReference type="InterPro" id="IPR021346">
    <property type="entry name" value="Tma16"/>
</dbReference>
<feature type="compositionally biased region" description="Basic residues" evidence="2">
    <location>
        <begin position="1"/>
        <end position="12"/>
    </location>
</feature>
<dbReference type="PANTHER" id="PTHR13349">
    <property type="entry name" value="TRANSLATION MACHINERY-ASSOCIATED PROTEIN 16"/>
    <property type="match status" value="1"/>
</dbReference>
<evidence type="ECO:0000256" key="2">
    <source>
        <dbReference type="SAM" id="MobiDB-lite"/>
    </source>
</evidence>
<evidence type="ECO:0000313" key="3">
    <source>
        <dbReference type="EMBL" id="KAJ3261188.1"/>
    </source>
</evidence>
<accession>A0AAD5UNB9</accession>
<reference evidence="3" key="1">
    <citation type="submission" date="2020-05" db="EMBL/GenBank/DDBJ databases">
        <title>Phylogenomic resolution of chytrid fungi.</title>
        <authorList>
            <person name="Stajich J.E."/>
            <person name="Amses K."/>
            <person name="Simmons R."/>
            <person name="Seto K."/>
            <person name="Myers J."/>
            <person name="Bonds A."/>
            <person name="Quandt C.A."/>
            <person name="Barry K."/>
            <person name="Liu P."/>
            <person name="Grigoriev I."/>
            <person name="Longcore J.E."/>
            <person name="James T.Y."/>
        </authorList>
    </citation>
    <scope>NUCLEOTIDE SEQUENCE</scope>
    <source>
        <strain evidence="3">PLAUS21</strain>
    </source>
</reference>
<dbReference type="GO" id="GO:0005634">
    <property type="term" value="C:nucleus"/>
    <property type="evidence" value="ECO:0007669"/>
    <property type="project" value="TreeGrafter"/>
</dbReference>
<protein>
    <recommendedName>
        <fullName evidence="5">Translation machinery-associated protein 16</fullName>
    </recommendedName>
</protein>
<organism evidence="3 4">
    <name type="scientific">Boothiomyces macroporosus</name>
    <dbReference type="NCBI Taxonomy" id="261099"/>
    <lineage>
        <taxon>Eukaryota</taxon>
        <taxon>Fungi</taxon>
        <taxon>Fungi incertae sedis</taxon>
        <taxon>Chytridiomycota</taxon>
        <taxon>Chytridiomycota incertae sedis</taxon>
        <taxon>Chytridiomycetes</taxon>
        <taxon>Rhizophydiales</taxon>
        <taxon>Terramycetaceae</taxon>
        <taxon>Boothiomyces</taxon>
    </lineage>
</organism>
<dbReference type="AlphaFoldDB" id="A0AAD5UNB9"/>
<dbReference type="Proteomes" id="UP001210925">
    <property type="component" value="Unassembled WGS sequence"/>
</dbReference>
<evidence type="ECO:0000313" key="4">
    <source>
        <dbReference type="Proteomes" id="UP001210925"/>
    </source>
</evidence>
<keyword evidence="4" id="KW-1185">Reference proteome</keyword>
<proteinExistence type="inferred from homology"/>
<evidence type="ECO:0008006" key="5">
    <source>
        <dbReference type="Google" id="ProtNLM"/>
    </source>
</evidence>
<gene>
    <name evidence="3" type="ORF">HK103_006497</name>
</gene>
<dbReference type="InterPro" id="IPR038356">
    <property type="entry name" value="Tma16_sf"/>
</dbReference>
<comment type="similarity">
    <text evidence="1">Belongs to the TMA16 family.</text>
</comment>
<dbReference type="PANTHER" id="PTHR13349:SF2">
    <property type="entry name" value="TRANSLATION MACHINERY-ASSOCIATED PROTEIN 16"/>
    <property type="match status" value="1"/>
</dbReference>
<dbReference type="Gene3D" id="1.20.1440.170">
    <property type="entry name" value="Translation machinery-associated protein 16-like"/>
    <property type="match status" value="1"/>
</dbReference>